<gene>
    <name evidence="2" type="ORF">PIB30_071018</name>
</gene>
<protein>
    <recommendedName>
        <fullName evidence="1">Putative plant transposon protein domain-containing protein</fullName>
    </recommendedName>
</protein>
<dbReference type="Proteomes" id="UP001341840">
    <property type="component" value="Unassembled WGS sequence"/>
</dbReference>
<dbReference type="Pfam" id="PF20167">
    <property type="entry name" value="Transposase_32"/>
    <property type="match status" value="1"/>
</dbReference>
<comment type="caution">
    <text evidence="2">The sequence shown here is derived from an EMBL/GenBank/DDBJ whole genome shotgun (WGS) entry which is preliminary data.</text>
</comment>
<keyword evidence="3" id="KW-1185">Reference proteome</keyword>
<accession>A0ABU6WRS9</accession>
<evidence type="ECO:0000259" key="1">
    <source>
        <dbReference type="Pfam" id="PF20167"/>
    </source>
</evidence>
<dbReference type="EMBL" id="JASCZI010182055">
    <property type="protein sequence ID" value="MED6186893.1"/>
    <property type="molecule type" value="Genomic_DNA"/>
</dbReference>
<dbReference type="InterPro" id="IPR046796">
    <property type="entry name" value="Transposase_32_dom"/>
</dbReference>
<reference evidence="2 3" key="1">
    <citation type="journal article" date="2023" name="Plants (Basel)">
        <title>Bridging the Gap: Combining Genomics and Transcriptomics Approaches to Understand Stylosanthes scabra, an Orphan Legume from the Brazilian Caatinga.</title>
        <authorList>
            <person name="Ferreira-Neto J.R.C."/>
            <person name="da Silva M.D."/>
            <person name="Binneck E."/>
            <person name="de Melo N.F."/>
            <person name="da Silva R.H."/>
            <person name="de Melo A.L.T.M."/>
            <person name="Pandolfi V."/>
            <person name="Bustamante F.O."/>
            <person name="Brasileiro-Vidal A.C."/>
            <person name="Benko-Iseppon A.M."/>
        </authorList>
    </citation>
    <scope>NUCLEOTIDE SEQUENCE [LARGE SCALE GENOMIC DNA]</scope>
    <source>
        <tissue evidence="2">Leaves</tissue>
    </source>
</reference>
<evidence type="ECO:0000313" key="2">
    <source>
        <dbReference type="EMBL" id="MED6186893.1"/>
    </source>
</evidence>
<proteinExistence type="predicted"/>
<evidence type="ECO:0000313" key="3">
    <source>
        <dbReference type="Proteomes" id="UP001341840"/>
    </source>
</evidence>
<feature type="domain" description="Putative plant transposon protein" evidence="1">
    <location>
        <begin position="90"/>
        <end position="222"/>
    </location>
</feature>
<sequence length="225" mass="26404">MIYSGSAQSLCLHPLFSIAIEISTKPPSFKVLDKALQQEHLNLTSHVFIKSHTLRESHSKSLKQRDIEFEKRKDYNSQDRLTRPTQAVGYSLIREFYANALIRDEERNQSLSYSTFVKGKEVIFSLEAIHKVLNLRSKPIPNVVSYHDRKQQNDLRLDDVLRDLCVEGAQWVFHDDGRHHSLRRTNLNPMARRWYKFVIRSITPTWNRSEVTMERAVLIHSITFE</sequence>
<organism evidence="2 3">
    <name type="scientific">Stylosanthes scabra</name>
    <dbReference type="NCBI Taxonomy" id="79078"/>
    <lineage>
        <taxon>Eukaryota</taxon>
        <taxon>Viridiplantae</taxon>
        <taxon>Streptophyta</taxon>
        <taxon>Embryophyta</taxon>
        <taxon>Tracheophyta</taxon>
        <taxon>Spermatophyta</taxon>
        <taxon>Magnoliopsida</taxon>
        <taxon>eudicotyledons</taxon>
        <taxon>Gunneridae</taxon>
        <taxon>Pentapetalae</taxon>
        <taxon>rosids</taxon>
        <taxon>fabids</taxon>
        <taxon>Fabales</taxon>
        <taxon>Fabaceae</taxon>
        <taxon>Papilionoideae</taxon>
        <taxon>50 kb inversion clade</taxon>
        <taxon>dalbergioids sensu lato</taxon>
        <taxon>Dalbergieae</taxon>
        <taxon>Pterocarpus clade</taxon>
        <taxon>Stylosanthes</taxon>
    </lineage>
</organism>
<name>A0ABU6WRS9_9FABA</name>